<dbReference type="EC" id="2.3.1.12" evidence="8"/>
<dbReference type="Pfam" id="PF00364">
    <property type="entry name" value="Biotin_lipoyl"/>
    <property type="match status" value="1"/>
</dbReference>
<evidence type="ECO:0000256" key="3">
    <source>
        <dbReference type="ARBA" id="ARBA00022679"/>
    </source>
</evidence>
<evidence type="ECO:0000256" key="9">
    <source>
        <dbReference type="SAM" id="MobiDB-lite"/>
    </source>
</evidence>
<dbReference type="SUPFAM" id="SSF52777">
    <property type="entry name" value="CoA-dependent acyltransferases"/>
    <property type="match status" value="1"/>
</dbReference>
<dbReference type="InterPro" id="IPR000089">
    <property type="entry name" value="Biotin_lipoyl"/>
</dbReference>
<evidence type="ECO:0000256" key="5">
    <source>
        <dbReference type="ARBA" id="ARBA00023315"/>
    </source>
</evidence>
<dbReference type="PROSITE" id="PS50968">
    <property type="entry name" value="BIOTINYL_LIPOYL"/>
    <property type="match status" value="1"/>
</dbReference>
<evidence type="ECO:0000259" key="11">
    <source>
        <dbReference type="PROSITE" id="PS51826"/>
    </source>
</evidence>
<dbReference type="Proteomes" id="UP000076404">
    <property type="component" value="Chromosome"/>
</dbReference>
<dbReference type="Pfam" id="PF00198">
    <property type="entry name" value="2-oxoacid_dh"/>
    <property type="match status" value="1"/>
</dbReference>
<reference evidence="12 13" key="2">
    <citation type="journal article" date="2016" name="Environ. Microbiol. Rep.">
        <title>Metagenomic evidence for the presence of phototrophic Gemmatimonadetes bacteria in diverse environments.</title>
        <authorList>
            <person name="Zeng Y."/>
            <person name="Baumbach J."/>
            <person name="Barbosa E.G."/>
            <person name="Azevedo V."/>
            <person name="Zhang C."/>
            <person name="Koblizek M."/>
        </authorList>
    </citation>
    <scope>NUCLEOTIDE SEQUENCE [LARGE SCALE GENOMIC DNA]</scope>
    <source>
        <strain evidence="12 13">AP64</strain>
    </source>
</reference>
<dbReference type="GO" id="GO:0045254">
    <property type="term" value="C:pyruvate dehydrogenase complex"/>
    <property type="evidence" value="ECO:0007669"/>
    <property type="project" value="UniProtKB-UniRule"/>
</dbReference>
<organism evidence="12 13">
    <name type="scientific">Gemmatimonas phototrophica</name>
    <dbReference type="NCBI Taxonomy" id="1379270"/>
    <lineage>
        <taxon>Bacteria</taxon>
        <taxon>Pseudomonadati</taxon>
        <taxon>Gemmatimonadota</taxon>
        <taxon>Gemmatimonadia</taxon>
        <taxon>Gemmatimonadales</taxon>
        <taxon>Gemmatimonadaceae</taxon>
        <taxon>Gemmatimonas</taxon>
    </lineage>
</organism>
<proteinExistence type="inferred from homology"/>
<protein>
    <recommendedName>
        <fullName evidence="8">Acetyltransferase component of pyruvate dehydrogenase complex</fullName>
        <ecNumber evidence="8">2.3.1.12</ecNumber>
    </recommendedName>
</protein>
<dbReference type="KEGG" id="gph:GEMMAAP_04565"/>
<dbReference type="PANTHER" id="PTHR23151:SF90">
    <property type="entry name" value="DIHYDROLIPOYLLYSINE-RESIDUE ACETYLTRANSFERASE COMPONENT OF PYRUVATE DEHYDROGENASE COMPLEX, MITOCHONDRIAL-RELATED"/>
    <property type="match status" value="1"/>
</dbReference>
<evidence type="ECO:0000256" key="6">
    <source>
        <dbReference type="ARBA" id="ARBA00025211"/>
    </source>
</evidence>
<accession>A0A143BPQ0</accession>
<dbReference type="EMBL" id="CP011454">
    <property type="protein sequence ID" value="AMW06552.1"/>
    <property type="molecule type" value="Genomic_DNA"/>
</dbReference>
<feature type="region of interest" description="Disordered" evidence="9">
    <location>
        <begin position="123"/>
        <end position="145"/>
    </location>
</feature>
<name>A0A143BPQ0_9BACT</name>
<comment type="similarity">
    <text evidence="1 8">Belongs to the 2-oxoacid dehydrogenase family.</text>
</comment>
<dbReference type="SUPFAM" id="SSF47005">
    <property type="entry name" value="Peripheral subunit-binding domain of 2-oxo acid dehydrogenase complex"/>
    <property type="match status" value="1"/>
</dbReference>
<dbReference type="InterPro" id="IPR003016">
    <property type="entry name" value="2-oxoA_DH_lipoyl-BS"/>
</dbReference>
<dbReference type="SUPFAM" id="SSF51230">
    <property type="entry name" value="Single hybrid motif"/>
    <property type="match status" value="1"/>
</dbReference>
<dbReference type="Pfam" id="PF02817">
    <property type="entry name" value="E3_binding"/>
    <property type="match status" value="1"/>
</dbReference>
<evidence type="ECO:0000313" key="12">
    <source>
        <dbReference type="EMBL" id="AMW06552.1"/>
    </source>
</evidence>
<dbReference type="GO" id="GO:0004742">
    <property type="term" value="F:dihydrolipoyllysine-residue acetyltransferase activity"/>
    <property type="evidence" value="ECO:0007669"/>
    <property type="project" value="UniProtKB-UniRule"/>
</dbReference>
<dbReference type="InterPro" id="IPR011053">
    <property type="entry name" value="Single_hybrid_motif"/>
</dbReference>
<evidence type="ECO:0000259" key="10">
    <source>
        <dbReference type="PROSITE" id="PS50968"/>
    </source>
</evidence>
<reference evidence="12 13" key="1">
    <citation type="journal article" date="2014" name="Proc. Natl. Acad. Sci. U.S.A.">
        <title>Functional type 2 photosynthetic reaction centers found in the rare bacterial phylum Gemmatimonadetes.</title>
        <authorList>
            <person name="Zeng Y."/>
            <person name="Feng F."/>
            <person name="Medova H."/>
            <person name="Dean J."/>
            <person name="Koblizek M."/>
        </authorList>
    </citation>
    <scope>NUCLEOTIDE SEQUENCE [LARGE SCALE GENOMIC DNA]</scope>
    <source>
        <strain evidence="12 13">AP64</strain>
    </source>
</reference>
<evidence type="ECO:0000256" key="7">
    <source>
        <dbReference type="ARBA" id="ARBA00048370"/>
    </source>
</evidence>
<dbReference type="eggNOG" id="COG0508">
    <property type="taxonomic scope" value="Bacteria"/>
</dbReference>
<dbReference type="Gene3D" id="2.40.50.100">
    <property type="match status" value="1"/>
</dbReference>
<dbReference type="Gene3D" id="3.30.559.10">
    <property type="entry name" value="Chloramphenicol acetyltransferase-like domain"/>
    <property type="match status" value="1"/>
</dbReference>
<sequence length="434" mass="44738">MEALSPTMEEGRLAKWTKNVGDVVKSGDTIAEVETDKAIMELVARGDGVLRARLIEEGATAPVGNLIGVIAAADEDISAFGAGGGAAAAAPAAAAPAAAAPAAAAAAAPAPAPVAVAEQPVGVHGGTESAESAAGPTRSSPLARRMAAEKGLSLSAIQGSGPGGRIIRRDIEAAASAAPVAAQAAAAVTATSSASKPTATATAMQIDGEYKDVALTQMRKTIARRLGESIGPIPTFFLTSEIDMTNVGKLREQMVAAGDQFKVSVNDIVIKAVAIALTRHPEVNAHWMGDSIRYFSAAHVGMAVATDDGLIVPVIRDAHLKGLGAIGKEARELAKRARERKLQPAEFTGGTFSVSNLGMFGIDQFTAIINPPEAAILAVGATETKPVWENGQFVPRQRMRVTMSCDHRIIDGAVGAKFLQTLRQLLEAPMMMLF</sequence>
<dbReference type="CDD" id="cd06849">
    <property type="entry name" value="lipoyl_domain"/>
    <property type="match status" value="1"/>
</dbReference>
<comment type="cofactor">
    <cofactor evidence="8">
        <name>(R)-lipoate</name>
        <dbReference type="ChEBI" id="CHEBI:83088"/>
    </cofactor>
    <text evidence="8">Binds 1 lipoyl cofactor covalently.</text>
</comment>
<keyword evidence="5 8" id="KW-0012">Acyltransferase</keyword>
<feature type="domain" description="Lipoyl-binding" evidence="10">
    <location>
        <begin position="1"/>
        <end position="71"/>
    </location>
</feature>
<dbReference type="InterPro" id="IPR006257">
    <property type="entry name" value="LAT1"/>
</dbReference>
<comment type="subunit">
    <text evidence="2">Forms a 24-polypeptide structural core with octahedral symmetry.</text>
</comment>
<dbReference type="PROSITE" id="PS51826">
    <property type="entry name" value="PSBD"/>
    <property type="match status" value="1"/>
</dbReference>
<dbReference type="STRING" id="1379270.GEMMAAP_04565"/>
<dbReference type="InterPro" id="IPR045257">
    <property type="entry name" value="E2/Pdx1"/>
</dbReference>
<feature type="domain" description="Peripheral subunit-binding (PSBD)" evidence="11">
    <location>
        <begin position="138"/>
        <end position="175"/>
    </location>
</feature>
<dbReference type="InterPro" id="IPR036625">
    <property type="entry name" value="E3-bd_dom_sf"/>
</dbReference>
<dbReference type="PROSITE" id="PS00189">
    <property type="entry name" value="LIPOYL"/>
    <property type="match status" value="1"/>
</dbReference>
<dbReference type="Gene3D" id="4.10.320.10">
    <property type="entry name" value="E3-binding domain"/>
    <property type="match status" value="1"/>
</dbReference>
<dbReference type="InterPro" id="IPR004167">
    <property type="entry name" value="PSBD"/>
</dbReference>
<keyword evidence="3 8" id="KW-0808">Transferase</keyword>
<evidence type="ECO:0000256" key="1">
    <source>
        <dbReference type="ARBA" id="ARBA00007317"/>
    </source>
</evidence>
<keyword evidence="13" id="KW-1185">Reference proteome</keyword>
<keyword evidence="4 8" id="KW-0450">Lipoyl</keyword>
<gene>
    <name evidence="12" type="ORF">GEMMAAP_04565</name>
</gene>
<comment type="function">
    <text evidence="6">The pyruvate dehydrogenase complex catalyzes the overall conversion of pyruvate to acetyl-CoA and CO(2). It contains multiple copies of three enzymatic components: pyruvate dehydrogenase (E1), dihydrolipoamide acetyltransferase (E2) and lipoamide dehydrogenase (E3).</text>
</comment>
<evidence type="ECO:0000256" key="8">
    <source>
        <dbReference type="RuleBase" id="RU361137"/>
    </source>
</evidence>
<dbReference type="AlphaFoldDB" id="A0A143BPQ0"/>
<dbReference type="NCBIfam" id="TIGR01349">
    <property type="entry name" value="PDHac_trf_mito"/>
    <property type="match status" value="1"/>
</dbReference>
<dbReference type="InterPro" id="IPR001078">
    <property type="entry name" value="2-oxoacid_DH_actylTfrase"/>
</dbReference>
<dbReference type="PANTHER" id="PTHR23151">
    <property type="entry name" value="DIHYDROLIPOAMIDE ACETYL/SUCCINYL-TRANSFERASE-RELATED"/>
    <property type="match status" value="1"/>
</dbReference>
<dbReference type="GO" id="GO:0006086">
    <property type="term" value="P:pyruvate decarboxylation to acetyl-CoA"/>
    <property type="evidence" value="ECO:0007669"/>
    <property type="project" value="InterPro"/>
</dbReference>
<comment type="catalytic activity">
    <reaction evidence="7 8">
        <text>N(6)-[(R)-dihydrolipoyl]-L-lysyl-[protein] + acetyl-CoA = N(6)-[(R)-S(8)-acetyldihydrolipoyl]-L-lysyl-[protein] + CoA</text>
        <dbReference type="Rhea" id="RHEA:17017"/>
        <dbReference type="Rhea" id="RHEA-COMP:10475"/>
        <dbReference type="Rhea" id="RHEA-COMP:10478"/>
        <dbReference type="ChEBI" id="CHEBI:57287"/>
        <dbReference type="ChEBI" id="CHEBI:57288"/>
        <dbReference type="ChEBI" id="CHEBI:83100"/>
        <dbReference type="ChEBI" id="CHEBI:83111"/>
        <dbReference type="EC" id="2.3.1.12"/>
    </reaction>
</comment>
<dbReference type="InterPro" id="IPR023213">
    <property type="entry name" value="CAT-like_dom_sf"/>
</dbReference>
<evidence type="ECO:0000256" key="2">
    <source>
        <dbReference type="ARBA" id="ARBA00011484"/>
    </source>
</evidence>
<evidence type="ECO:0000313" key="13">
    <source>
        <dbReference type="Proteomes" id="UP000076404"/>
    </source>
</evidence>
<evidence type="ECO:0000256" key="4">
    <source>
        <dbReference type="ARBA" id="ARBA00022823"/>
    </source>
</evidence>